<dbReference type="EMBL" id="SIOP01000001">
    <property type="protein sequence ID" value="TAY52975.1"/>
    <property type="molecule type" value="Genomic_DNA"/>
</dbReference>
<dbReference type="SUPFAM" id="SSF52540">
    <property type="entry name" value="P-loop containing nucleoside triphosphate hydrolases"/>
    <property type="match status" value="1"/>
</dbReference>
<dbReference type="AlphaFoldDB" id="A0A7M3DWB2"/>
<evidence type="ECO:0000313" key="1">
    <source>
        <dbReference type="EMBL" id="TAY52975.1"/>
    </source>
</evidence>
<reference evidence="1 2" key="1">
    <citation type="submission" date="2019-02" db="EMBL/GenBank/DDBJ databases">
        <title>The genomic architecture of introgression among sibling species of bacteria.</title>
        <authorList>
            <person name="Cavassim M.I.A."/>
            <person name="Moeskjaer S."/>
            <person name="Moslemi C."/>
            <person name="Fields B."/>
            <person name="Bachmann A."/>
            <person name="Vilhjalmsson B."/>
            <person name="Schierup M.H."/>
            <person name="Young J.P.W."/>
            <person name="Andersen S.U."/>
        </authorList>
    </citation>
    <scope>NUCLEOTIDE SEQUENCE [LARGE SCALE GENOMIC DNA]</scope>
    <source>
        <strain evidence="1 2">SM135B</strain>
    </source>
</reference>
<dbReference type="InterPro" id="IPR027417">
    <property type="entry name" value="P-loop_NTPase"/>
</dbReference>
<gene>
    <name evidence="1" type="ORF">ELH90_15740</name>
</gene>
<accession>A0A7M3DWB2</accession>
<sequence length="1140" mass="127266">MREKPADFSNTTAVQWLCAAADQFLGIDELADMPSLLTGFVSITDHAALRGFAKAAFSLRQLGVRYTSESELRQAVYDFITWEESRREQDPNYVDQPFIIDPGSRRIKFRRMAGDDPRIASWASLLTEGIPLRNHGVEVADPTRPFAVAAAEADGRRTTLDLSDVPSQIFDRPWHDMSARARVPIAVPIAELQEIAVAFDAIDEEKDRASKGWSRRLFDVSGSAKVDVLSPSMDRSKLEPTAQIHLDGVQHLIGLPGTGKTTLVTLLVAWLHKRGYRAVVLLPSIEVCFNLMSELAGYGVDLGLLMGQSPDTRLRHARKLAERIGATDDARGYGRSAEFAELMSVNCALAGFDDAHEDQRPFQHLTPPCEKVLQRASKKNGELRPTESAHLCPASGWCGRMQAARHIAGRHVWLGHVMSLDTRLPPHFVDEHIRHLEAVARAADVVIADEVDGIQAVLDRRAVSEISITGARTSYENRLLDDLLRPFALGENDRTGTNINDYANKATRFIELNRSLIRQLQNDRAANGSRYLAEYDDAFVTGNRLIADVFGDAERLRMTDAQRAVEDERTGALMAFWDACMRQALFRSAEPTQGDERDFDVRRTAVALNKSEDEVQNAFRRTVDLLLDWISYSSSVQKTEALNQLRDVMFEFSPPNQSLNILRAQALFSFLVNVSSVIMQFLSLLPAQHAMMAEGVHKSPIFQDGMSADFARLVPDAVIGRLAGVRFLFQNRNGRNRLILHYVTFEGAPRLLLYRLHQLLRHDGIERGPSVLLTSATSYLEDSPAFHVPVGPDYVLRRTRSDESWKDSRYLLRPIADPQNPAKALRFSGAPFEQRDRILRAMTDHFVKGDSPALENLVADRFSQGRKLAIVVNSYDQVRLVKEHAMTTAERLGRRIIAVVDRTPENNGGDYITAAQVEQLGQRDDWDAVVFPMKALSRGVNIVFGGPLYAGSDLLDKASIGTVAFLTRPHPAQESFDFVAGLVGRASMRFDAMSFPPEFGATDLAESLRASRREGLTTVRRLLRHSVRVGTLGELTDAFVADVMIDVIQTIGRSMRNGCKTRVLFVDAAWAPNSMRLTGSAPDSGRSSYLVAMKNILERLISSENSIDREIYEALYRPYFEPLSRCDNLIHSHSMIEEDA</sequence>
<organism evidence="1 2">
    <name type="scientific">Rhizobium leguminosarum</name>
    <dbReference type="NCBI Taxonomy" id="384"/>
    <lineage>
        <taxon>Bacteria</taxon>
        <taxon>Pseudomonadati</taxon>
        <taxon>Pseudomonadota</taxon>
        <taxon>Alphaproteobacteria</taxon>
        <taxon>Hyphomicrobiales</taxon>
        <taxon>Rhizobiaceae</taxon>
        <taxon>Rhizobium/Agrobacterium group</taxon>
        <taxon>Rhizobium</taxon>
    </lineage>
</organism>
<protein>
    <submittedName>
        <fullName evidence="1">Uncharacterized protein</fullName>
    </submittedName>
</protein>
<dbReference type="Gene3D" id="3.40.50.300">
    <property type="entry name" value="P-loop containing nucleotide triphosphate hydrolases"/>
    <property type="match status" value="1"/>
</dbReference>
<proteinExistence type="predicted"/>
<dbReference type="RefSeq" id="WP_130716747.1">
    <property type="nucleotide sequence ID" value="NZ_SIOP01000001.1"/>
</dbReference>
<name>A0A7M3DWB2_RHILE</name>
<dbReference type="Proteomes" id="UP000292974">
    <property type="component" value="Unassembled WGS sequence"/>
</dbReference>
<evidence type="ECO:0000313" key="2">
    <source>
        <dbReference type="Proteomes" id="UP000292974"/>
    </source>
</evidence>
<comment type="caution">
    <text evidence="1">The sequence shown here is derived from an EMBL/GenBank/DDBJ whole genome shotgun (WGS) entry which is preliminary data.</text>
</comment>